<evidence type="ECO:0000313" key="1">
    <source>
        <dbReference type="EMBL" id="SHL12450.1"/>
    </source>
</evidence>
<accession>A0A1M6Y2J0</accession>
<dbReference type="EMBL" id="FRAW01000037">
    <property type="protein sequence ID" value="SHL12450.1"/>
    <property type="molecule type" value="Genomic_DNA"/>
</dbReference>
<dbReference type="RefSeq" id="WP_073305955.1">
    <property type="nucleotide sequence ID" value="NZ_FRAW01000037.1"/>
</dbReference>
<dbReference type="Proteomes" id="UP000184275">
    <property type="component" value="Unassembled WGS sequence"/>
</dbReference>
<evidence type="ECO:0000313" key="2">
    <source>
        <dbReference type="Proteomes" id="UP000184275"/>
    </source>
</evidence>
<dbReference type="AlphaFoldDB" id="A0A1M6Y2J0"/>
<organism evidence="1 2">
    <name type="scientific">Fibrobacter intestinalis</name>
    <dbReference type="NCBI Taxonomy" id="28122"/>
    <lineage>
        <taxon>Bacteria</taxon>
        <taxon>Pseudomonadati</taxon>
        <taxon>Fibrobacterota</taxon>
        <taxon>Fibrobacteria</taxon>
        <taxon>Fibrobacterales</taxon>
        <taxon>Fibrobacteraceae</taxon>
        <taxon>Fibrobacter</taxon>
    </lineage>
</organism>
<protein>
    <submittedName>
        <fullName evidence="1">Uncharacterized protein</fullName>
    </submittedName>
</protein>
<proteinExistence type="predicted"/>
<gene>
    <name evidence="1" type="ORF">SAMN05720469_1372</name>
</gene>
<keyword evidence="2" id="KW-1185">Reference proteome</keyword>
<reference evidence="2" key="1">
    <citation type="submission" date="2016-11" db="EMBL/GenBank/DDBJ databases">
        <authorList>
            <person name="Varghese N."/>
            <person name="Submissions S."/>
        </authorList>
    </citation>
    <scope>NUCLEOTIDE SEQUENCE [LARGE SCALE GENOMIC DNA]</scope>
    <source>
        <strain evidence="2">UWOS</strain>
    </source>
</reference>
<sequence length="155" mass="16754">MSRNEKNLNNYKIEHLERREMFSADAPIDFSDDTNLDTQLSSACSIIENALNGEASSITGNIASTGLELRGNDDALYSSFHDLLGNVGSDIKTTIQNALSQAKIDAQNEIAAINAAHPNDPPVTSVSSSSFLSLLENRLPEFFTTEVSCSKITIS</sequence>
<name>A0A1M6Y2J0_9BACT</name>